<dbReference type="Gene3D" id="2.40.440.10">
    <property type="entry name" value="L,D-transpeptidase catalytic domain-like"/>
    <property type="match status" value="1"/>
</dbReference>
<evidence type="ECO:0000313" key="11">
    <source>
        <dbReference type="Proteomes" id="UP001595799"/>
    </source>
</evidence>
<feature type="active site" description="Nucleophile" evidence="7">
    <location>
        <position position="157"/>
    </location>
</feature>
<dbReference type="GO" id="GO:0016740">
    <property type="term" value="F:transferase activity"/>
    <property type="evidence" value="ECO:0007669"/>
    <property type="project" value="UniProtKB-KW"/>
</dbReference>
<dbReference type="EC" id="2.-.-.-" evidence="10"/>
<evidence type="ECO:0000256" key="8">
    <source>
        <dbReference type="SAM" id="SignalP"/>
    </source>
</evidence>
<dbReference type="Proteomes" id="UP001595799">
    <property type="component" value="Unassembled WGS sequence"/>
</dbReference>
<dbReference type="PANTHER" id="PTHR36699:SF1">
    <property type="entry name" value="L,D-TRANSPEPTIDASE YAFK-RELATED"/>
    <property type="match status" value="1"/>
</dbReference>
<keyword evidence="3 10" id="KW-0808">Transferase</keyword>
<keyword evidence="5 7" id="KW-0573">Peptidoglycan synthesis</keyword>
<evidence type="ECO:0000256" key="2">
    <source>
        <dbReference type="ARBA" id="ARBA00005992"/>
    </source>
</evidence>
<dbReference type="CDD" id="cd16913">
    <property type="entry name" value="YkuD_like"/>
    <property type="match status" value="1"/>
</dbReference>
<dbReference type="PROSITE" id="PS52029">
    <property type="entry name" value="LD_TPASE"/>
    <property type="match status" value="1"/>
</dbReference>
<evidence type="ECO:0000256" key="5">
    <source>
        <dbReference type="ARBA" id="ARBA00022984"/>
    </source>
</evidence>
<protein>
    <submittedName>
        <fullName evidence="10">Murein L,D-transpeptidase family protein</fullName>
        <ecNumber evidence="10">2.-.-.-</ecNumber>
    </submittedName>
</protein>
<evidence type="ECO:0000256" key="7">
    <source>
        <dbReference type="PROSITE-ProRule" id="PRU01373"/>
    </source>
</evidence>
<dbReference type="RefSeq" id="WP_382420833.1">
    <property type="nucleotide sequence ID" value="NZ_JBHSCW010000001.1"/>
</dbReference>
<evidence type="ECO:0000256" key="3">
    <source>
        <dbReference type="ARBA" id="ARBA00022679"/>
    </source>
</evidence>
<proteinExistence type="inferred from homology"/>
<keyword evidence="8" id="KW-0732">Signal</keyword>
<sequence length="182" mass="20563">MVRRCLMLAGIVLWLLPGLAAGQGETAGQNDPKTRQMAALEAGVDYIEVRKGERVLELYRDGEVLASYPIQLGKRPEGPKRFEGDKRTPEGTYRIGWRNPESSFFLSLGITYPNEEDKAYAERYGVSAGGQIMLHGMPNDTEYRKEVFNEPNWTNGCIALRDHHMLEIWRAVEVGTPIRIKP</sequence>
<feature type="domain" description="L,D-TPase catalytic" evidence="9">
    <location>
        <begin position="45"/>
        <end position="181"/>
    </location>
</feature>
<keyword evidence="4 7" id="KW-0133">Cell shape</keyword>
<gene>
    <name evidence="10" type="ORF">ACFOW6_02950</name>
</gene>
<reference evidence="11" key="1">
    <citation type="journal article" date="2019" name="Int. J. Syst. Evol. Microbiol.">
        <title>The Global Catalogue of Microorganisms (GCM) 10K type strain sequencing project: providing services to taxonomists for standard genome sequencing and annotation.</title>
        <authorList>
            <consortium name="The Broad Institute Genomics Platform"/>
            <consortium name="The Broad Institute Genome Sequencing Center for Infectious Disease"/>
            <person name="Wu L."/>
            <person name="Ma J."/>
        </authorList>
    </citation>
    <scope>NUCLEOTIDE SEQUENCE [LARGE SCALE GENOMIC DNA]</scope>
    <source>
        <strain evidence="11">CECT 8472</strain>
    </source>
</reference>
<dbReference type="SUPFAM" id="SSF141523">
    <property type="entry name" value="L,D-transpeptidase catalytic domain-like"/>
    <property type="match status" value="1"/>
</dbReference>
<feature type="active site" description="Proton donor/acceptor" evidence="7">
    <location>
        <position position="135"/>
    </location>
</feature>
<comment type="pathway">
    <text evidence="1 7">Cell wall biogenesis; peptidoglycan biosynthesis.</text>
</comment>
<keyword evidence="11" id="KW-1185">Reference proteome</keyword>
<evidence type="ECO:0000259" key="9">
    <source>
        <dbReference type="PROSITE" id="PS52029"/>
    </source>
</evidence>
<evidence type="ECO:0000256" key="4">
    <source>
        <dbReference type="ARBA" id="ARBA00022960"/>
    </source>
</evidence>
<dbReference type="Pfam" id="PF03734">
    <property type="entry name" value="YkuD"/>
    <property type="match status" value="1"/>
</dbReference>
<dbReference type="InterPro" id="IPR005490">
    <property type="entry name" value="LD_TPept_cat_dom"/>
</dbReference>
<organism evidence="10 11">
    <name type="scientific">Fodinicurvata halophila</name>
    <dbReference type="NCBI Taxonomy" id="1419723"/>
    <lineage>
        <taxon>Bacteria</taxon>
        <taxon>Pseudomonadati</taxon>
        <taxon>Pseudomonadota</taxon>
        <taxon>Alphaproteobacteria</taxon>
        <taxon>Rhodospirillales</taxon>
        <taxon>Rhodovibrionaceae</taxon>
        <taxon>Fodinicurvata</taxon>
    </lineage>
</organism>
<dbReference type="EMBL" id="JBHSCW010000001">
    <property type="protein sequence ID" value="MFC4350498.1"/>
    <property type="molecule type" value="Genomic_DNA"/>
</dbReference>
<keyword evidence="6 7" id="KW-0961">Cell wall biogenesis/degradation</keyword>
<evidence type="ECO:0000313" key="10">
    <source>
        <dbReference type="EMBL" id="MFC4350498.1"/>
    </source>
</evidence>
<evidence type="ECO:0000256" key="6">
    <source>
        <dbReference type="ARBA" id="ARBA00023316"/>
    </source>
</evidence>
<name>A0ABV8UGT2_9PROT</name>
<feature type="signal peptide" evidence="8">
    <location>
        <begin position="1"/>
        <end position="20"/>
    </location>
</feature>
<comment type="similarity">
    <text evidence="2">Belongs to the YkuD family.</text>
</comment>
<evidence type="ECO:0000256" key="1">
    <source>
        <dbReference type="ARBA" id="ARBA00004752"/>
    </source>
</evidence>
<comment type="caution">
    <text evidence="10">The sequence shown here is derived from an EMBL/GenBank/DDBJ whole genome shotgun (WGS) entry which is preliminary data.</text>
</comment>
<dbReference type="InterPro" id="IPR038063">
    <property type="entry name" value="Transpep_catalytic_dom"/>
</dbReference>
<dbReference type="PANTHER" id="PTHR36699">
    <property type="entry name" value="LD-TRANSPEPTIDASE"/>
    <property type="match status" value="1"/>
</dbReference>
<feature type="chain" id="PRO_5045377380" evidence="8">
    <location>
        <begin position="21"/>
        <end position="182"/>
    </location>
</feature>
<accession>A0ABV8UGT2</accession>